<organism evidence="2 3">
    <name type="scientific">Phyllosticta citrichinensis</name>
    <dbReference type="NCBI Taxonomy" id="1130410"/>
    <lineage>
        <taxon>Eukaryota</taxon>
        <taxon>Fungi</taxon>
        <taxon>Dikarya</taxon>
        <taxon>Ascomycota</taxon>
        <taxon>Pezizomycotina</taxon>
        <taxon>Dothideomycetes</taxon>
        <taxon>Dothideomycetes incertae sedis</taxon>
        <taxon>Botryosphaeriales</taxon>
        <taxon>Phyllostictaceae</taxon>
        <taxon>Phyllosticta</taxon>
    </lineage>
</organism>
<dbReference type="EMBL" id="JBBWUH010000008">
    <property type="protein sequence ID" value="KAK8159594.1"/>
    <property type="molecule type" value="Genomic_DNA"/>
</dbReference>
<comment type="caution">
    <text evidence="2">The sequence shown here is derived from an EMBL/GenBank/DDBJ whole genome shotgun (WGS) entry which is preliminary data.</text>
</comment>
<keyword evidence="1" id="KW-0472">Membrane</keyword>
<keyword evidence="1" id="KW-0812">Transmembrane</keyword>
<reference evidence="2 3" key="1">
    <citation type="journal article" date="2022" name="G3 (Bethesda)">
        <title>Enemy or ally: a genomic approach to elucidate the lifestyle of Phyllosticta citrichinaensis.</title>
        <authorList>
            <person name="Buijs V.A."/>
            <person name="Groenewald J.Z."/>
            <person name="Haridas S."/>
            <person name="LaButti K.M."/>
            <person name="Lipzen A."/>
            <person name="Martin F.M."/>
            <person name="Barry K."/>
            <person name="Grigoriev I.V."/>
            <person name="Crous P.W."/>
            <person name="Seidl M.F."/>
        </authorList>
    </citation>
    <scope>NUCLEOTIDE SEQUENCE [LARGE SCALE GENOMIC DNA]</scope>
    <source>
        <strain evidence="2 3">CBS 129764</strain>
    </source>
</reference>
<evidence type="ECO:0000256" key="1">
    <source>
        <dbReference type="SAM" id="Phobius"/>
    </source>
</evidence>
<proteinExistence type="predicted"/>
<protein>
    <submittedName>
        <fullName evidence="2">Uncharacterized protein</fullName>
    </submittedName>
</protein>
<gene>
    <name evidence="2" type="ORF">IWX90DRAFT_417540</name>
</gene>
<feature type="transmembrane region" description="Helical" evidence="1">
    <location>
        <begin position="52"/>
        <end position="71"/>
    </location>
</feature>
<evidence type="ECO:0000313" key="2">
    <source>
        <dbReference type="EMBL" id="KAK8159594.1"/>
    </source>
</evidence>
<evidence type="ECO:0000313" key="3">
    <source>
        <dbReference type="Proteomes" id="UP001456524"/>
    </source>
</evidence>
<name>A0ABR1XLG5_9PEZI</name>
<keyword evidence="3" id="KW-1185">Reference proteome</keyword>
<keyword evidence="1" id="KW-1133">Transmembrane helix</keyword>
<sequence length="229" mass="26575">MSTLRNRATPAEFAKLSGEFLSLIEELKAIKDIEFARLEQVSYQIWNDNMTMRTHISITYALITISALLILTKPLTKSFVTPMLTILEYLLPRLADFQITYEDAFGKEEMFSRVMEGFDLCKKVDAAFLKSVEEVMLQRVELLKANDDLPLPEDFVCRAPLRVSSDRVALRRLHHSENTDRKAPQSDVAAEAFCELFLQAFHRWRLRKPETPVIRDPDPPEEFNTDHRR</sequence>
<dbReference type="Proteomes" id="UP001456524">
    <property type="component" value="Unassembled WGS sequence"/>
</dbReference>
<accession>A0ABR1XLG5</accession>